<dbReference type="RefSeq" id="WP_142262270.1">
    <property type="nucleotide sequence ID" value="NZ_BMPV01000002.1"/>
</dbReference>
<dbReference type="Proteomes" id="UP000319213">
    <property type="component" value="Unassembled WGS sequence"/>
</dbReference>
<proteinExistence type="predicted"/>
<sequence length="150" mass="15235">MNLARVFLPARQPGPQDGVVDEHLVAASDETPWAEIADVVVGTDAAGPAAARVRALLIRHPGCLVAVAPDTGGGCVVGERHGRVRRFATGDPATLGSVVHAWVRAGLPFDALDGVPPGAVVTRAAPAPQAVGVPGRRAATGDRRRSPAPG</sequence>
<feature type="compositionally biased region" description="Basic and acidic residues" evidence="1">
    <location>
        <begin position="139"/>
        <end position="150"/>
    </location>
</feature>
<evidence type="ECO:0000256" key="1">
    <source>
        <dbReference type="SAM" id="MobiDB-lite"/>
    </source>
</evidence>
<feature type="compositionally biased region" description="Low complexity" evidence="1">
    <location>
        <begin position="126"/>
        <end position="135"/>
    </location>
</feature>
<comment type="caution">
    <text evidence="2">The sequence shown here is derived from an EMBL/GenBank/DDBJ whole genome shotgun (WGS) entry which is preliminary data.</text>
</comment>
<name>A0A543IQ95_9ACTN</name>
<evidence type="ECO:0000313" key="2">
    <source>
        <dbReference type="EMBL" id="TQM72744.1"/>
    </source>
</evidence>
<accession>A0A543IQ95</accession>
<keyword evidence="3" id="KW-1185">Reference proteome</keyword>
<feature type="region of interest" description="Disordered" evidence="1">
    <location>
        <begin position="126"/>
        <end position="150"/>
    </location>
</feature>
<evidence type="ECO:0000313" key="3">
    <source>
        <dbReference type="Proteomes" id="UP000319213"/>
    </source>
</evidence>
<dbReference type="AlphaFoldDB" id="A0A543IQ95"/>
<reference evidence="2 3" key="1">
    <citation type="submission" date="2019-06" db="EMBL/GenBank/DDBJ databases">
        <title>Sequencing the genomes of 1000 actinobacteria strains.</title>
        <authorList>
            <person name="Klenk H.-P."/>
        </authorList>
    </citation>
    <scope>NUCLEOTIDE SEQUENCE [LARGE SCALE GENOMIC DNA]</scope>
    <source>
        <strain evidence="2 3">DSM 43186</strain>
    </source>
</reference>
<dbReference type="OrthoDB" id="3465111at2"/>
<gene>
    <name evidence="2" type="ORF">FHX40_4900</name>
</gene>
<dbReference type="EMBL" id="VFPQ01000002">
    <property type="protein sequence ID" value="TQM72744.1"/>
    <property type="molecule type" value="Genomic_DNA"/>
</dbReference>
<organism evidence="2 3">
    <name type="scientific">Thermopolyspora flexuosa</name>
    <dbReference type="NCBI Taxonomy" id="103836"/>
    <lineage>
        <taxon>Bacteria</taxon>
        <taxon>Bacillati</taxon>
        <taxon>Actinomycetota</taxon>
        <taxon>Actinomycetes</taxon>
        <taxon>Streptosporangiales</taxon>
        <taxon>Streptosporangiaceae</taxon>
        <taxon>Thermopolyspora</taxon>
    </lineage>
</organism>
<protein>
    <submittedName>
        <fullName evidence="2">Uncharacterized protein</fullName>
    </submittedName>
</protein>